<protein>
    <submittedName>
        <fullName evidence="1">Uncharacterized protein</fullName>
    </submittedName>
</protein>
<accession>A0A0C1ZK00</accession>
<organism evidence="1 2">
    <name type="scientific">Vibrio owensii CAIM 1854 = LMG 25443</name>
    <dbReference type="NCBI Taxonomy" id="1229493"/>
    <lineage>
        <taxon>Bacteria</taxon>
        <taxon>Pseudomonadati</taxon>
        <taxon>Pseudomonadota</taxon>
        <taxon>Gammaproteobacteria</taxon>
        <taxon>Vibrionales</taxon>
        <taxon>Vibrionaceae</taxon>
        <taxon>Vibrio</taxon>
    </lineage>
</organism>
<dbReference type="Proteomes" id="UP000031586">
    <property type="component" value="Unassembled WGS sequence"/>
</dbReference>
<gene>
    <name evidence="1" type="ORF">H735_08300</name>
</gene>
<evidence type="ECO:0000313" key="1">
    <source>
        <dbReference type="EMBL" id="KIF53521.1"/>
    </source>
</evidence>
<dbReference type="RefSeq" id="WP_020196035.1">
    <property type="nucleotide sequence ID" value="NZ_BAOH01000037.1"/>
</dbReference>
<name>A0A0C1ZK00_9VIBR</name>
<sequence>MAIHRPDGWVCIKLSLANKSNVYRIFGSWAGGFESPDLWRLSSGFIDGNELELDNGILTIPQLSGSSYQVNIAMQNVLTAYNRSILSQILQNAEKACDEGQEVSVDVIELKCDSLSQLRKQL</sequence>
<proteinExistence type="predicted"/>
<dbReference type="AlphaFoldDB" id="A0A0C1ZK00"/>
<dbReference type="PATRIC" id="fig|1229493.5.peg.747"/>
<evidence type="ECO:0000313" key="2">
    <source>
        <dbReference type="Proteomes" id="UP000031586"/>
    </source>
</evidence>
<dbReference type="EMBL" id="JPRD01000014">
    <property type="protein sequence ID" value="KIF53521.1"/>
    <property type="molecule type" value="Genomic_DNA"/>
</dbReference>
<comment type="caution">
    <text evidence="1">The sequence shown here is derived from an EMBL/GenBank/DDBJ whole genome shotgun (WGS) entry which is preliminary data.</text>
</comment>
<reference evidence="1 2" key="1">
    <citation type="submission" date="2014-07" db="EMBL/GenBank/DDBJ databases">
        <title>Unique and conserved regions in Vibrio harveyi and related species in comparison with the shrimp pathogen Vibrio harveyi CAIM 1792.</title>
        <authorList>
            <person name="Espinoza-Valles I."/>
            <person name="Vora G."/>
            <person name="Leekitcharoenphon P."/>
            <person name="Ussery D."/>
            <person name="Hoj L."/>
            <person name="Gomez-Gil B."/>
        </authorList>
    </citation>
    <scope>NUCLEOTIDE SEQUENCE [LARGE SCALE GENOMIC DNA]</scope>
    <source>
        <strain evidence="2">CAIM 1854 / LMG 25443</strain>
    </source>
</reference>